<comment type="similarity">
    <text evidence="2 3">Belongs to the small heat shock protein (HSP20) family.</text>
</comment>
<dbReference type="KEGG" id="nwr:E3U44_09955"/>
<dbReference type="Proteomes" id="UP000294325">
    <property type="component" value="Chromosome"/>
</dbReference>
<dbReference type="PROSITE" id="PS01031">
    <property type="entry name" value="SHSP"/>
    <property type="match status" value="1"/>
</dbReference>
<sequence>MSPLEQIHKGASRAWDYLTEGWHHLRERASQALTHFSPTTQRGQLETTEEQIMESASRWGLLAAEIQEDDKTVTVQLEVPGMEVSDFDIEVIDNTLVVRGEKRVVREQSEGRYYMMERAYGRFERALPLPAEVNESEARAKYRRGVLWISLPKARQTKHRIEVKAG</sequence>
<keyword evidence="1" id="KW-0346">Stress response</keyword>
<accession>A0A4P7C022</accession>
<dbReference type="InterPro" id="IPR044587">
    <property type="entry name" value="HSP21-like"/>
</dbReference>
<dbReference type="PANTHER" id="PTHR46733">
    <property type="entry name" value="26.5 KDA HEAT SHOCK PROTEIN, MITOCHONDRIAL"/>
    <property type="match status" value="1"/>
</dbReference>
<name>A0A4P7C022_9GAMM</name>
<evidence type="ECO:0000256" key="3">
    <source>
        <dbReference type="RuleBase" id="RU003616"/>
    </source>
</evidence>
<evidence type="ECO:0000313" key="5">
    <source>
        <dbReference type="EMBL" id="QBQ54794.1"/>
    </source>
</evidence>
<evidence type="ECO:0000256" key="2">
    <source>
        <dbReference type="PROSITE-ProRule" id="PRU00285"/>
    </source>
</evidence>
<dbReference type="CDD" id="cd06464">
    <property type="entry name" value="ACD_sHsps-like"/>
    <property type="match status" value="1"/>
</dbReference>
<dbReference type="Gene3D" id="2.60.40.790">
    <property type="match status" value="1"/>
</dbReference>
<dbReference type="InterPro" id="IPR002068">
    <property type="entry name" value="A-crystallin/Hsp20_dom"/>
</dbReference>
<dbReference type="InterPro" id="IPR008978">
    <property type="entry name" value="HSP20-like_chaperone"/>
</dbReference>
<evidence type="ECO:0000256" key="1">
    <source>
        <dbReference type="ARBA" id="ARBA00023016"/>
    </source>
</evidence>
<dbReference type="OrthoDB" id="9792695at2"/>
<gene>
    <name evidence="5" type="ORF">E3U44_09955</name>
</gene>
<proteinExistence type="inferred from homology"/>
<protein>
    <submittedName>
        <fullName evidence="5">Hsp20/alpha crystallin family protein</fullName>
    </submittedName>
</protein>
<evidence type="ECO:0000313" key="6">
    <source>
        <dbReference type="Proteomes" id="UP000294325"/>
    </source>
</evidence>
<dbReference type="PANTHER" id="PTHR46733:SF3">
    <property type="entry name" value="26.5 KDA HEAT SHOCK PROTEIN, MITOCHONDRIAL"/>
    <property type="match status" value="1"/>
</dbReference>
<dbReference type="Pfam" id="PF00011">
    <property type="entry name" value="HSP20"/>
    <property type="match status" value="1"/>
</dbReference>
<evidence type="ECO:0000259" key="4">
    <source>
        <dbReference type="PROSITE" id="PS01031"/>
    </source>
</evidence>
<dbReference type="AlphaFoldDB" id="A0A4P7C022"/>
<reference evidence="5 6" key="1">
    <citation type="submission" date="2019-03" db="EMBL/GenBank/DDBJ databases">
        <title>The genome sequence of Nitrosococcus wardiae strain D1FHST reveals the archetypal metabolic capacity of ammonia-oxidizing Gammaproteobacteria.</title>
        <authorList>
            <person name="Wang L."/>
            <person name="Lim C.K."/>
            <person name="Hanson T.E."/>
            <person name="Dang H."/>
            <person name="Klotz M.G."/>
        </authorList>
    </citation>
    <scope>NUCLEOTIDE SEQUENCE [LARGE SCALE GENOMIC DNA]</scope>
    <source>
        <strain evidence="5 6">D1FHS</strain>
    </source>
</reference>
<keyword evidence="6" id="KW-1185">Reference proteome</keyword>
<organism evidence="5 6">
    <name type="scientific">Nitrosococcus wardiae</name>
    <dbReference type="NCBI Taxonomy" id="1814290"/>
    <lineage>
        <taxon>Bacteria</taxon>
        <taxon>Pseudomonadati</taxon>
        <taxon>Pseudomonadota</taxon>
        <taxon>Gammaproteobacteria</taxon>
        <taxon>Chromatiales</taxon>
        <taxon>Chromatiaceae</taxon>
        <taxon>Nitrosococcus</taxon>
    </lineage>
</organism>
<dbReference type="EMBL" id="CP038033">
    <property type="protein sequence ID" value="QBQ54794.1"/>
    <property type="molecule type" value="Genomic_DNA"/>
</dbReference>
<feature type="domain" description="SHSP" evidence="4">
    <location>
        <begin position="55"/>
        <end position="166"/>
    </location>
</feature>
<dbReference type="RefSeq" id="WP_134357985.1">
    <property type="nucleotide sequence ID" value="NZ_CP038033.1"/>
</dbReference>
<dbReference type="GO" id="GO:0009408">
    <property type="term" value="P:response to heat"/>
    <property type="evidence" value="ECO:0007669"/>
    <property type="project" value="InterPro"/>
</dbReference>
<dbReference type="SUPFAM" id="SSF49764">
    <property type="entry name" value="HSP20-like chaperones"/>
    <property type="match status" value="1"/>
</dbReference>